<dbReference type="Gene3D" id="1.10.390.10">
    <property type="entry name" value="Neutral Protease Domain 2"/>
    <property type="match status" value="1"/>
</dbReference>
<reference evidence="14 15" key="1">
    <citation type="submission" date="2020-05" db="EMBL/GenBank/DDBJ databases">
        <title>Aquincola sp. isolate from soil.</title>
        <authorList>
            <person name="Han J."/>
            <person name="Kim D.-U."/>
        </authorList>
    </citation>
    <scope>NUCLEOTIDE SEQUENCE [LARGE SCALE GENOMIC DNA]</scope>
    <source>
        <strain evidence="14 15">S2</strain>
    </source>
</reference>
<evidence type="ECO:0000259" key="11">
    <source>
        <dbReference type="Pfam" id="PF01433"/>
    </source>
</evidence>
<dbReference type="EMBL" id="JABRWJ010000001">
    <property type="protein sequence ID" value="NRF66325.1"/>
    <property type="molecule type" value="Genomic_DNA"/>
</dbReference>
<name>A0ABX2EDJ3_9BURK</name>
<dbReference type="PANTHER" id="PTHR11533:SF174">
    <property type="entry name" value="PUROMYCIN-SENSITIVE AMINOPEPTIDASE-RELATED"/>
    <property type="match status" value="1"/>
</dbReference>
<organism evidence="14 15">
    <name type="scientific">Pseudaquabacterium terrae</name>
    <dbReference type="NCBI Taxonomy" id="2732868"/>
    <lineage>
        <taxon>Bacteria</taxon>
        <taxon>Pseudomonadati</taxon>
        <taxon>Pseudomonadota</taxon>
        <taxon>Betaproteobacteria</taxon>
        <taxon>Burkholderiales</taxon>
        <taxon>Sphaerotilaceae</taxon>
        <taxon>Pseudaquabacterium</taxon>
    </lineage>
</organism>
<feature type="domain" description="Peptidase M1 membrane alanine aminopeptidase" evidence="11">
    <location>
        <begin position="259"/>
        <end position="475"/>
    </location>
</feature>
<keyword evidence="15" id="KW-1185">Reference proteome</keyword>
<comment type="catalytic activity">
    <reaction evidence="1">
        <text>Release of an N-terminal amino acid, Xaa-|-Yaa- from a peptide, amide or arylamide. Xaa is preferably Ala, but may be most amino acids including Pro (slow action). When a terminal hydrophobic residue is followed by a prolyl residue, the two may be released as an intact Xaa-Pro dipeptide.</text>
        <dbReference type="EC" id="3.4.11.2"/>
    </reaction>
</comment>
<dbReference type="Pfam" id="PF11838">
    <property type="entry name" value="ERAP1_C"/>
    <property type="match status" value="1"/>
</dbReference>
<evidence type="ECO:0000256" key="6">
    <source>
        <dbReference type="ARBA" id="ARBA00022801"/>
    </source>
</evidence>
<feature type="chain" id="PRO_5047465714" description="Aminopeptidase" evidence="10">
    <location>
        <begin position="28"/>
        <end position="883"/>
    </location>
</feature>
<dbReference type="Gene3D" id="1.25.50.20">
    <property type="match status" value="1"/>
</dbReference>
<dbReference type="InterPro" id="IPR027268">
    <property type="entry name" value="Peptidase_M4/M1_CTD_sf"/>
</dbReference>
<dbReference type="PRINTS" id="PR00756">
    <property type="entry name" value="ALADIPTASE"/>
</dbReference>
<evidence type="ECO:0000256" key="2">
    <source>
        <dbReference type="ARBA" id="ARBA00010136"/>
    </source>
</evidence>
<dbReference type="InterPro" id="IPR045357">
    <property type="entry name" value="Aminopeptidase_N-like_N"/>
</dbReference>
<evidence type="ECO:0000256" key="9">
    <source>
        <dbReference type="RuleBase" id="RU364040"/>
    </source>
</evidence>
<accession>A0ABX2EDJ3</accession>
<comment type="cofactor">
    <cofactor evidence="9">
        <name>Zn(2+)</name>
        <dbReference type="ChEBI" id="CHEBI:29105"/>
    </cofactor>
    <text evidence="9">Binds 1 zinc ion per subunit.</text>
</comment>
<keyword evidence="6 9" id="KW-0378">Hydrolase</keyword>
<feature type="domain" description="Aminopeptidase N-like N-terminal" evidence="13">
    <location>
        <begin position="46"/>
        <end position="225"/>
    </location>
</feature>
<dbReference type="EC" id="3.4.11.-" evidence="9"/>
<keyword evidence="3 9" id="KW-0031">Aminopeptidase</keyword>
<protein>
    <recommendedName>
        <fullName evidence="9">Aminopeptidase</fullName>
        <ecNumber evidence="9">3.4.11.-</ecNumber>
    </recommendedName>
</protein>
<dbReference type="Pfam" id="PF17900">
    <property type="entry name" value="Peptidase_M1_N"/>
    <property type="match status" value="1"/>
</dbReference>
<evidence type="ECO:0000313" key="15">
    <source>
        <dbReference type="Proteomes" id="UP000737171"/>
    </source>
</evidence>
<dbReference type="InterPro" id="IPR014782">
    <property type="entry name" value="Peptidase_M1_dom"/>
</dbReference>
<dbReference type="InterPro" id="IPR024571">
    <property type="entry name" value="ERAP1-like_C_dom"/>
</dbReference>
<keyword evidence="4 9" id="KW-0645">Protease</keyword>
<sequence>MGRLSITGFRAVVAAFVSLLALAVAQAQPRFDFDRTPGRLPKDALPLRYTLTLDLDPQREHFDGTVAIELRARRALPALLLHAHELETTGAVTLKSERGAERTLRIEPDAAASLWRLVPADGAPIAAGRHCVHITYRGRVRNSGEGLYRIGSGADRMLATQLQAVFARTLFPSFDEPAFRAVFRIAVRAPQGLQVASNMPVERVRRDGAQALHTFAPTPPMPSYLVAVTVGHFETLTGRAASVPLRFLTAPGKAAQARYALGATQLLLPYYNRYFGQPYALPKLDQIAVPGVRDGAMEDWGLISYNESLLLVDPKHSGPDTPRWVFALLAHEIAHQWFGNLVTASSWDEIWLNEAFATWMENKASEHFNPQWQTPLHTRRWIDQTMARDASGATRAIRSGPVDERQVSDQFDDITYTKGGAVLSMLEQWLGDETFRRGLAAYMRDRRHSNASAGDLWHFMGRASGRDVAALAASWTDQPGVPLVQLDEACEGGQRVVTLSQQRFSADAGAAPSAQRWQIPVRLQQGQASATVLLAGDTARQTFAGCDGPPVLANAGGRGYYRVMYASTALQQLTAQFHTLAPADRSTLLSDSFALAQAGALPFGAYLALLDRLPAAQGAGRGALFAQAGDALVLLDEALAGLPVQQRLRERARALLAPELQRLGWQVQAGEASEDTSLRARLIELLARFDDAAVIGEARARFDADAAGRAALPAALRPGVLGAVGMHATRAEFDRLRAQLLAAGGEEERWLLAGALAGGRTRALVDEVLALSLAGTLPPNIASALPGLVGEAGVFGAEAYAFSREHWAALAKLAGTGPFGGNVWLLPSAAKSFNDPAQAAQLVADQHALAGAPGTAAASRIAARIALRAAMRPRAAAALESGS</sequence>
<comment type="caution">
    <text evidence="14">The sequence shown here is derived from an EMBL/GenBank/DDBJ whole genome shotgun (WGS) entry which is preliminary data.</text>
</comment>
<gene>
    <name evidence="14" type="ORF">HLB44_04945</name>
</gene>
<evidence type="ECO:0000313" key="14">
    <source>
        <dbReference type="EMBL" id="NRF66325.1"/>
    </source>
</evidence>
<dbReference type="Proteomes" id="UP000737171">
    <property type="component" value="Unassembled WGS sequence"/>
</dbReference>
<evidence type="ECO:0000256" key="7">
    <source>
        <dbReference type="ARBA" id="ARBA00022833"/>
    </source>
</evidence>
<dbReference type="SUPFAM" id="SSF63737">
    <property type="entry name" value="Leukotriene A4 hydrolase N-terminal domain"/>
    <property type="match status" value="1"/>
</dbReference>
<evidence type="ECO:0000256" key="8">
    <source>
        <dbReference type="ARBA" id="ARBA00023049"/>
    </source>
</evidence>
<dbReference type="InterPro" id="IPR042097">
    <property type="entry name" value="Aminopeptidase_N-like_N_sf"/>
</dbReference>
<evidence type="ECO:0000256" key="5">
    <source>
        <dbReference type="ARBA" id="ARBA00022723"/>
    </source>
</evidence>
<keyword evidence="5 9" id="KW-0479">Metal-binding</keyword>
<feature type="signal peptide" evidence="10">
    <location>
        <begin position="1"/>
        <end position="27"/>
    </location>
</feature>
<feature type="domain" description="ERAP1-like C-terminal" evidence="12">
    <location>
        <begin position="551"/>
        <end position="843"/>
    </location>
</feature>
<keyword evidence="8 9" id="KW-0482">Metalloprotease</keyword>
<dbReference type="InterPro" id="IPR034016">
    <property type="entry name" value="M1_APN-typ"/>
</dbReference>
<dbReference type="Gene3D" id="2.60.40.1730">
    <property type="entry name" value="tricorn interacting facor f3 domain"/>
    <property type="match status" value="1"/>
</dbReference>
<proteinExistence type="inferred from homology"/>
<evidence type="ECO:0000259" key="12">
    <source>
        <dbReference type="Pfam" id="PF11838"/>
    </source>
</evidence>
<comment type="similarity">
    <text evidence="2 9">Belongs to the peptidase M1 family.</text>
</comment>
<dbReference type="PANTHER" id="PTHR11533">
    <property type="entry name" value="PROTEASE M1 ZINC METALLOPROTEASE"/>
    <property type="match status" value="1"/>
</dbReference>
<keyword evidence="7 9" id="KW-0862">Zinc</keyword>
<evidence type="ECO:0000256" key="3">
    <source>
        <dbReference type="ARBA" id="ARBA00022438"/>
    </source>
</evidence>
<evidence type="ECO:0000256" key="1">
    <source>
        <dbReference type="ARBA" id="ARBA00000098"/>
    </source>
</evidence>
<keyword evidence="10" id="KW-0732">Signal</keyword>
<evidence type="ECO:0000256" key="10">
    <source>
        <dbReference type="SAM" id="SignalP"/>
    </source>
</evidence>
<dbReference type="InterPro" id="IPR001930">
    <property type="entry name" value="Peptidase_M1"/>
</dbReference>
<dbReference type="InterPro" id="IPR050344">
    <property type="entry name" value="Peptidase_M1_aminopeptidases"/>
</dbReference>
<dbReference type="Gene3D" id="2.60.40.1910">
    <property type="match status" value="1"/>
</dbReference>
<evidence type="ECO:0000256" key="4">
    <source>
        <dbReference type="ARBA" id="ARBA00022670"/>
    </source>
</evidence>
<evidence type="ECO:0000259" key="13">
    <source>
        <dbReference type="Pfam" id="PF17900"/>
    </source>
</evidence>
<dbReference type="Pfam" id="PF01433">
    <property type="entry name" value="Peptidase_M1"/>
    <property type="match status" value="1"/>
</dbReference>
<dbReference type="CDD" id="cd09601">
    <property type="entry name" value="M1_APN-Q_like"/>
    <property type="match status" value="1"/>
</dbReference>
<dbReference type="RefSeq" id="WP_173121156.1">
    <property type="nucleotide sequence ID" value="NZ_JABRWJ010000001.1"/>
</dbReference>
<dbReference type="SUPFAM" id="SSF55486">
    <property type="entry name" value="Metalloproteases ('zincins'), catalytic domain"/>
    <property type="match status" value="1"/>
</dbReference>